<feature type="non-terminal residue" evidence="11">
    <location>
        <position position="268"/>
    </location>
</feature>
<dbReference type="GO" id="GO:0002161">
    <property type="term" value="F:aminoacyl-tRNA deacylase activity"/>
    <property type="evidence" value="ECO:0007669"/>
    <property type="project" value="TreeGrafter"/>
</dbReference>
<evidence type="ECO:0000256" key="4">
    <source>
        <dbReference type="ARBA" id="ARBA00022598"/>
    </source>
</evidence>
<dbReference type="PANTHER" id="PTHR11777">
    <property type="entry name" value="ALANYL-TRNA SYNTHETASE"/>
    <property type="match status" value="1"/>
</dbReference>
<gene>
    <name evidence="11" type="ORF">B2A_10258</name>
</gene>
<evidence type="ECO:0000256" key="2">
    <source>
        <dbReference type="ARBA" id="ARBA00013168"/>
    </source>
</evidence>
<keyword evidence="5" id="KW-0547">Nucleotide-binding</keyword>
<keyword evidence="7" id="KW-0694">RNA-binding</keyword>
<feature type="domain" description="Alanyl-transfer RNA synthetases family profile" evidence="10">
    <location>
        <begin position="1"/>
        <end position="268"/>
    </location>
</feature>
<dbReference type="InterPro" id="IPR045864">
    <property type="entry name" value="aa-tRNA-synth_II/BPL/LPL"/>
</dbReference>
<accession>T0ZEG1</accession>
<dbReference type="GO" id="GO:0005524">
    <property type="term" value="F:ATP binding"/>
    <property type="evidence" value="ECO:0007669"/>
    <property type="project" value="UniProtKB-KW"/>
</dbReference>
<keyword evidence="6" id="KW-0067">ATP-binding</keyword>
<dbReference type="Gene3D" id="3.30.930.10">
    <property type="entry name" value="Bira Bifunctional Protein, Domain 2"/>
    <property type="match status" value="1"/>
</dbReference>
<sequence length="268" mass="30486">EDLVYNEDVWAMGDFSEFGPSLESFANGCELVNSVFTQFENSNGSVREFKGKVVDVGWGFERLVWYYTGYDTAYEAVFKDILKKIEKNSGVEFDKKLFNKFAKHSSKIDFSEKAGGKVEEEILRKLGIAKKDYDRGVKPLQALYAVLDHSRTLLFAVSDGALPSNIGGGYNLRVILRRALSFIEEYNLEVNIEDIAEMHADELRGLYPELKENLDIFSKVIDIERKRYASTKENSAKIVDKIIARKSAVEVKELRTLYESNGITPEMI</sequence>
<dbReference type="PRINTS" id="PR00980">
    <property type="entry name" value="TRNASYNTHALA"/>
</dbReference>
<dbReference type="GO" id="GO:0004813">
    <property type="term" value="F:alanine-tRNA ligase activity"/>
    <property type="evidence" value="ECO:0007669"/>
    <property type="project" value="UniProtKB-EC"/>
</dbReference>
<dbReference type="InterPro" id="IPR050058">
    <property type="entry name" value="Ala-tRNA_ligase"/>
</dbReference>
<dbReference type="GO" id="GO:0006419">
    <property type="term" value="P:alanyl-tRNA aminoacylation"/>
    <property type="evidence" value="ECO:0007669"/>
    <property type="project" value="InterPro"/>
</dbReference>
<evidence type="ECO:0000256" key="1">
    <source>
        <dbReference type="ARBA" id="ARBA00008226"/>
    </source>
</evidence>
<dbReference type="SUPFAM" id="SSF101353">
    <property type="entry name" value="Putative anticodon-binding domain of alanyl-tRNA synthetase (AlaRS)"/>
    <property type="match status" value="1"/>
</dbReference>
<dbReference type="PROSITE" id="PS50860">
    <property type="entry name" value="AA_TRNA_LIGASE_II_ALA"/>
    <property type="match status" value="1"/>
</dbReference>
<comment type="similarity">
    <text evidence="1">Belongs to the class-II aminoacyl-tRNA synthetase family.</text>
</comment>
<proteinExistence type="inferred from homology"/>
<reference evidence="11" key="1">
    <citation type="submission" date="2013-08" db="EMBL/GenBank/DDBJ databases">
        <authorList>
            <person name="Mendez C."/>
            <person name="Richter M."/>
            <person name="Ferrer M."/>
            <person name="Sanchez J."/>
        </authorList>
    </citation>
    <scope>NUCLEOTIDE SEQUENCE</scope>
</reference>
<evidence type="ECO:0000256" key="8">
    <source>
        <dbReference type="ARBA" id="ARBA00022917"/>
    </source>
</evidence>
<evidence type="ECO:0000313" key="11">
    <source>
        <dbReference type="EMBL" id="EQD42622.1"/>
    </source>
</evidence>
<comment type="caution">
    <text evidence="11">The sequence shown here is derived from an EMBL/GenBank/DDBJ whole genome shotgun (WGS) entry which is preliminary data.</text>
</comment>
<dbReference type="GO" id="GO:0000049">
    <property type="term" value="F:tRNA binding"/>
    <property type="evidence" value="ECO:0007669"/>
    <property type="project" value="UniProtKB-KW"/>
</dbReference>
<keyword evidence="3" id="KW-0820">tRNA-binding</keyword>
<dbReference type="InterPro" id="IPR018165">
    <property type="entry name" value="Ala-tRNA-synth_IIc_core"/>
</dbReference>
<dbReference type="EMBL" id="AUZZ01007403">
    <property type="protein sequence ID" value="EQD42622.1"/>
    <property type="molecule type" value="Genomic_DNA"/>
</dbReference>
<protein>
    <recommendedName>
        <fullName evidence="2">alanine--tRNA ligase</fullName>
        <ecNumber evidence="2">6.1.1.7</ecNumber>
    </recommendedName>
</protein>
<dbReference type="InterPro" id="IPR018162">
    <property type="entry name" value="Ala-tRNA-ligase_IIc_anticod-bd"/>
</dbReference>
<feature type="non-terminal residue" evidence="11">
    <location>
        <position position="1"/>
    </location>
</feature>
<dbReference type="PANTHER" id="PTHR11777:SF9">
    <property type="entry name" value="ALANINE--TRNA LIGASE, CYTOPLASMIC"/>
    <property type="match status" value="1"/>
</dbReference>
<dbReference type="InterPro" id="IPR002318">
    <property type="entry name" value="Ala-tRNA-lgiase_IIc"/>
</dbReference>
<name>T0ZEG1_9ZZZZ</name>
<dbReference type="EC" id="6.1.1.7" evidence="2"/>
<dbReference type="Pfam" id="PF01411">
    <property type="entry name" value="tRNA-synt_2c"/>
    <property type="match status" value="1"/>
</dbReference>
<evidence type="ECO:0000256" key="9">
    <source>
        <dbReference type="ARBA" id="ARBA00023146"/>
    </source>
</evidence>
<keyword evidence="9 11" id="KW-0030">Aminoacyl-tRNA synthetase</keyword>
<dbReference type="AlphaFoldDB" id="T0ZEG1"/>
<dbReference type="SUPFAM" id="SSF55681">
    <property type="entry name" value="Class II aaRS and biotin synthetases"/>
    <property type="match status" value="1"/>
</dbReference>
<dbReference type="GO" id="GO:0005737">
    <property type="term" value="C:cytoplasm"/>
    <property type="evidence" value="ECO:0007669"/>
    <property type="project" value="InterPro"/>
</dbReference>
<dbReference type="InterPro" id="IPR018164">
    <property type="entry name" value="Ala-tRNA-synth_IIc_N"/>
</dbReference>
<evidence type="ECO:0000256" key="6">
    <source>
        <dbReference type="ARBA" id="ARBA00022840"/>
    </source>
</evidence>
<reference evidence="11" key="2">
    <citation type="journal article" date="2014" name="ISME J.">
        <title>Microbial stratification in low pH oxic and suboxic macroscopic growths along an acid mine drainage.</title>
        <authorList>
            <person name="Mendez-Garcia C."/>
            <person name="Mesa V."/>
            <person name="Sprenger R.R."/>
            <person name="Richter M."/>
            <person name="Diez M.S."/>
            <person name="Solano J."/>
            <person name="Bargiela R."/>
            <person name="Golyshina O.V."/>
            <person name="Manteca A."/>
            <person name="Ramos J.L."/>
            <person name="Gallego J.R."/>
            <person name="Llorente I."/>
            <person name="Martins Dos Santos V.A."/>
            <person name="Jensen O.N."/>
            <person name="Pelaez A.I."/>
            <person name="Sanchez J."/>
            <person name="Ferrer M."/>
        </authorList>
    </citation>
    <scope>NUCLEOTIDE SEQUENCE</scope>
</reference>
<keyword evidence="4 11" id="KW-0436">Ligase</keyword>
<organism evidence="11">
    <name type="scientific">mine drainage metagenome</name>
    <dbReference type="NCBI Taxonomy" id="410659"/>
    <lineage>
        <taxon>unclassified sequences</taxon>
        <taxon>metagenomes</taxon>
        <taxon>ecological metagenomes</taxon>
    </lineage>
</organism>
<evidence type="ECO:0000256" key="7">
    <source>
        <dbReference type="ARBA" id="ARBA00022884"/>
    </source>
</evidence>
<keyword evidence="8" id="KW-0648">Protein biosynthesis</keyword>
<evidence type="ECO:0000256" key="3">
    <source>
        <dbReference type="ARBA" id="ARBA00022555"/>
    </source>
</evidence>
<evidence type="ECO:0000259" key="10">
    <source>
        <dbReference type="PROSITE" id="PS50860"/>
    </source>
</evidence>
<evidence type="ECO:0000256" key="5">
    <source>
        <dbReference type="ARBA" id="ARBA00022741"/>
    </source>
</evidence>